<evidence type="ECO:0000256" key="1">
    <source>
        <dbReference type="ARBA" id="ARBA00023254"/>
    </source>
</evidence>
<organism evidence="4 5">
    <name type="scientific">Acrobeloides nanus</name>
    <dbReference type="NCBI Taxonomy" id="290746"/>
    <lineage>
        <taxon>Eukaryota</taxon>
        <taxon>Metazoa</taxon>
        <taxon>Ecdysozoa</taxon>
        <taxon>Nematoda</taxon>
        <taxon>Chromadorea</taxon>
        <taxon>Rhabditida</taxon>
        <taxon>Tylenchina</taxon>
        <taxon>Cephalobomorpha</taxon>
        <taxon>Cephaloboidea</taxon>
        <taxon>Cephalobidae</taxon>
        <taxon>Acrobeloides</taxon>
    </lineage>
</organism>
<sequence length="199" mass="23151">MGNCGHICCTKCVEKGMMATYCYVCKKPITLIEINSRMKDDVKNFFLDPRELMKQSLKDLNKVHEFQNKNLRRLNTNREEKLKQMNRLAEEYKKARSKNSELEKELNETKQVNSTMASLNQSHTTTRSDSSLRNFSNSTVANETLLSNSTKTPMNMTATSDPCEVHVDYRIRSMTEPIEPYKVKKFSRRDLFTQKSTKD</sequence>
<reference evidence="5" key="1">
    <citation type="submission" date="2022-11" db="UniProtKB">
        <authorList>
            <consortium name="WormBaseParasite"/>
        </authorList>
    </citation>
    <scope>IDENTIFICATION</scope>
</reference>
<dbReference type="PANTHER" id="PTHR22663">
    <property type="entry name" value="RING FINGER PROTEIN NARYA-RELATED"/>
    <property type="match status" value="1"/>
</dbReference>
<proteinExistence type="predicted"/>
<keyword evidence="1" id="KW-0469">Meiosis</keyword>
<feature type="coiled-coil region" evidence="2">
    <location>
        <begin position="57"/>
        <end position="112"/>
    </location>
</feature>
<dbReference type="GO" id="GO:0000795">
    <property type="term" value="C:synaptonemal complex"/>
    <property type="evidence" value="ECO:0007669"/>
    <property type="project" value="InterPro"/>
</dbReference>
<dbReference type="GO" id="GO:0007131">
    <property type="term" value="P:reciprocal meiotic recombination"/>
    <property type="evidence" value="ECO:0007669"/>
    <property type="project" value="InterPro"/>
</dbReference>
<dbReference type="WBParaSite" id="ACRNAN_scaffold3909.g19982.t1">
    <property type="protein sequence ID" value="ACRNAN_scaffold3909.g19982.t1"/>
    <property type="gene ID" value="ACRNAN_scaffold3909.g19982"/>
</dbReference>
<dbReference type="AlphaFoldDB" id="A0A914DTW0"/>
<evidence type="ECO:0000256" key="3">
    <source>
        <dbReference type="SAM" id="MobiDB-lite"/>
    </source>
</evidence>
<dbReference type="GO" id="GO:0019789">
    <property type="term" value="F:SUMO transferase activity"/>
    <property type="evidence" value="ECO:0007669"/>
    <property type="project" value="InterPro"/>
</dbReference>
<protein>
    <submittedName>
        <fullName evidence="5">RING-type domain-containing protein</fullName>
    </submittedName>
</protein>
<name>A0A914DTW0_9BILA</name>
<dbReference type="InterPro" id="IPR042123">
    <property type="entry name" value="Zip3/RNF212-like"/>
</dbReference>
<keyword evidence="4" id="KW-1185">Reference proteome</keyword>
<evidence type="ECO:0000256" key="2">
    <source>
        <dbReference type="SAM" id="Coils"/>
    </source>
</evidence>
<keyword evidence="2" id="KW-0175">Coiled coil</keyword>
<evidence type="ECO:0000313" key="5">
    <source>
        <dbReference type="WBParaSite" id="ACRNAN_scaffold3909.g19982.t1"/>
    </source>
</evidence>
<dbReference type="GO" id="GO:0016925">
    <property type="term" value="P:protein sumoylation"/>
    <property type="evidence" value="ECO:0007669"/>
    <property type="project" value="TreeGrafter"/>
</dbReference>
<dbReference type="Proteomes" id="UP000887540">
    <property type="component" value="Unplaced"/>
</dbReference>
<dbReference type="PANTHER" id="PTHR22663:SF17">
    <property type="entry name" value="RING FINGER PROTEIN NARYA-RELATED"/>
    <property type="match status" value="1"/>
</dbReference>
<dbReference type="Gene3D" id="1.20.120.1750">
    <property type="match status" value="1"/>
</dbReference>
<evidence type="ECO:0000313" key="4">
    <source>
        <dbReference type="Proteomes" id="UP000887540"/>
    </source>
</evidence>
<accession>A0A914DTW0</accession>
<feature type="region of interest" description="Disordered" evidence="3">
    <location>
        <begin position="118"/>
        <end position="159"/>
    </location>
</feature>
<dbReference type="GO" id="GO:0007129">
    <property type="term" value="P:homologous chromosome pairing at meiosis"/>
    <property type="evidence" value="ECO:0007669"/>
    <property type="project" value="TreeGrafter"/>
</dbReference>